<evidence type="ECO:0000256" key="3">
    <source>
        <dbReference type="ARBA" id="ARBA00022801"/>
    </source>
</evidence>
<dbReference type="PANTHER" id="PTHR18934:SF221">
    <property type="entry name" value="ATP-DEPENDENT RNA HELICASE DHX34-RELATED"/>
    <property type="match status" value="1"/>
</dbReference>
<evidence type="ECO:0000256" key="1">
    <source>
        <dbReference type="ARBA" id="ARBA00022723"/>
    </source>
</evidence>
<keyword evidence="5 6" id="KW-0862">Zinc</keyword>
<feature type="zinc finger region" description="C3H1-type" evidence="6">
    <location>
        <begin position="618"/>
        <end position="645"/>
    </location>
</feature>
<dbReference type="Pfam" id="PF10354">
    <property type="entry name" value="BMT5-like"/>
    <property type="match status" value="1"/>
</dbReference>
<dbReference type="Proteomes" id="UP001489004">
    <property type="component" value="Unassembled WGS sequence"/>
</dbReference>
<evidence type="ECO:0000256" key="4">
    <source>
        <dbReference type="ARBA" id="ARBA00022806"/>
    </source>
</evidence>
<reference evidence="11 12" key="1">
    <citation type="journal article" date="2024" name="Nat. Commun.">
        <title>Phylogenomics reveals the evolutionary origins of lichenization in chlorophyte algae.</title>
        <authorList>
            <person name="Puginier C."/>
            <person name="Libourel C."/>
            <person name="Otte J."/>
            <person name="Skaloud P."/>
            <person name="Haon M."/>
            <person name="Grisel S."/>
            <person name="Petersen M."/>
            <person name="Berrin J.G."/>
            <person name="Delaux P.M."/>
            <person name="Dal Grande F."/>
            <person name="Keller J."/>
        </authorList>
    </citation>
    <scope>NUCLEOTIDE SEQUENCE [LARGE SCALE GENOMIC DNA]</scope>
    <source>
        <strain evidence="11 12">SAG 2043</strain>
    </source>
</reference>
<evidence type="ECO:0000256" key="5">
    <source>
        <dbReference type="ARBA" id="ARBA00022833"/>
    </source>
</evidence>
<evidence type="ECO:0000256" key="6">
    <source>
        <dbReference type="PROSITE-ProRule" id="PRU00723"/>
    </source>
</evidence>
<dbReference type="Gene3D" id="4.10.1000.10">
    <property type="entry name" value="Zinc finger, CCCH-type"/>
    <property type="match status" value="1"/>
</dbReference>
<evidence type="ECO:0000256" key="2">
    <source>
        <dbReference type="ARBA" id="ARBA00022771"/>
    </source>
</evidence>
<feature type="region of interest" description="Disordered" evidence="7">
    <location>
        <begin position="592"/>
        <end position="622"/>
    </location>
</feature>
<dbReference type="SMART" id="SM00490">
    <property type="entry name" value="HELICc"/>
    <property type="match status" value="1"/>
</dbReference>
<dbReference type="PROSITE" id="PS51194">
    <property type="entry name" value="HELICASE_CTER"/>
    <property type="match status" value="1"/>
</dbReference>
<accession>A0AAW1Q915</accession>
<keyword evidence="4" id="KW-0067">ATP-binding</keyword>
<feature type="domain" description="C3H1-type" evidence="8">
    <location>
        <begin position="618"/>
        <end position="645"/>
    </location>
</feature>
<evidence type="ECO:0000259" key="10">
    <source>
        <dbReference type="PROSITE" id="PS51194"/>
    </source>
</evidence>
<dbReference type="InterPro" id="IPR001650">
    <property type="entry name" value="Helicase_C-like"/>
</dbReference>
<dbReference type="PANTHER" id="PTHR18934">
    <property type="entry name" value="ATP-DEPENDENT RNA HELICASE"/>
    <property type="match status" value="1"/>
</dbReference>
<evidence type="ECO:0000313" key="11">
    <source>
        <dbReference type="EMBL" id="KAK9817283.1"/>
    </source>
</evidence>
<protein>
    <submittedName>
        <fullName evidence="11">Uncharacterized protein</fullName>
    </submittedName>
</protein>
<comment type="caution">
    <text evidence="11">The sequence shown here is derived from an EMBL/GenBank/DDBJ whole genome shotgun (WGS) entry which is preliminary data.</text>
</comment>
<dbReference type="AlphaFoldDB" id="A0AAW1Q915"/>
<dbReference type="SUPFAM" id="SSF52540">
    <property type="entry name" value="P-loop containing nucleoside triphosphate hydrolases"/>
    <property type="match status" value="1"/>
</dbReference>
<dbReference type="Gene3D" id="1.20.120.1080">
    <property type="match status" value="1"/>
</dbReference>
<dbReference type="Pfam" id="PF18044">
    <property type="entry name" value="zf-CCCH_4"/>
    <property type="match status" value="1"/>
</dbReference>
<dbReference type="InterPro" id="IPR041367">
    <property type="entry name" value="Znf-CCCH_4"/>
</dbReference>
<keyword evidence="2 6" id="KW-0863">Zinc-finger</keyword>
<dbReference type="InterPro" id="IPR027417">
    <property type="entry name" value="P-loop_NTPase"/>
</dbReference>
<keyword evidence="4" id="KW-0347">Helicase</keyword>
<dbReference type="InterPro" id="IPR019446">
    <property type="entry name" value="BMT5-like"/>
</dbReference>
<dbReference type="GO" id="GO:0070475">
    <property type="term" value="P:rRNA base methylation"/>
    <property type="evidence" value="ECO:0007669"/>
    <property type="project" value="InterPro"/>
</dbReference>
<gene>
    <name evidence="11" type="ORF">WJX72_012211</name>
</gene>
<keyword evidence="3" id="KW-0378">Hydrolase</keyword>
<feature type="domain" description="Helicase ATP-binding" evidence="9">
    <location>
        <begin position="1"/>
        <end position="136"/>
    </location>
</feature>
<proteinExistence type="predicted"/>
<dbReference type="InterPro" id="IPR000571">
    <property type="entry name" value="Znf_CCCH"/>
</dbReference>
<dbReference type="CDD" id="cd18791">
    <property type="entry name" value="SF2_C_RHA"/>
    <property type="match status" value="1"/>
</dbReference>
<keyword evidence="12" id="KW-1185">Reference proteome</keyword>
<dbReference type="GO" id="GO:0016787">
    <property type="term" value="F:hydrolase activity"/>
    <property type="evidence" value="ECO:0007669"/>
    <property type="project" value="UniProtKB-KW"/>
</dbReference>
<dbReference type="PROSITE" id="PS51192">
    <property type="entry name" value="HELICASE_ATP_BIND_1"/>
    <property type="match status" value="1"/>
</dbReference>
<evidence type="ECO:0000259" key="9">
    <source>
        <dbReference type="PROSITE" id="PS51192"/>
    </source>
</evidence>
<dbReference type="InterPro" id="IPR014001">
    <property type="entry name" value="Helicase_ATP-bd"/>
</dbReference>
<evidence type="ECO:0000259" key="8">
    <source>
        <dbReference type="PROSITE" id="PS50103"/>
    </source>
</evidence>
<keyword evidence="1 6" id="KW-0479">Metal-binding</keyword>
<sequence>MQGSTGTSAQVAYTLPINRTYVKDHICNSVFMNRVTMVVGNTGSGKSSQVPQMLLDDPARILLMDLRENGLAALKRFKVLILDEVHERSVESDLVLACIRQFMAASGTLRLVLMSATAQFQRYLDYFAHIDEVERITIPDLGASSRDVFLKALKMETKVQYLEQVVKLLGDRPQDAALLADHKLRPEDEEPQVSTDMQRLLLDLIAHLHSTDPNLDNVVLVFLPTYNAIAFQYEQLQQSSLPLELYVLHSSIDIDDCLQSMEAPSAHSMRKVILATSIAESSITIPAVHYVIDACRTVQVAWDGETKTLTHRIIWCSKSQADQRKGRTGRTCSGTVHRLVTRGLYNTFQAFETAAMTLLSLREQALVLLCSESRLMNDAAGLLATCMDAPGPMVVQHALDHLVAISAATIVPGPKRTLRYEPTPLGRFLGSLPLSLKEAQMAVNGGRQGLLWEAAVLAAILSTTPFPIKQPFADKAQYEANLACYGPPHPLRSVPLANLAAYEFWQKAFRDVRRWERLLVIASGKPDTPDLLVAGAEERACRGPASSGSGRQAGGESGCSAGPYLPWGKVHSRKETTSLRGLLAARHHDVADATEEGGATGLSSQAPPWPPQPPQQPGPAQPVCRFFQQGRCTFGAQCRNAHSLGGAPTRSPAQADCAFYTSDTGCQNPVCTFRHDPRLLRPFRASPEAMRKEFEPDPTPATPLSELLKPPARADGLADTVLLLGEGDFSFCEALARLMPPRQIVATSLEPKQQLLTQYPSSRTRLRRLNSGSQGVRLLHSIDATQLPMSGSPIAWSRTSRVLWNFPFTGADEDREAHRDLMQHFFGSVAAALALHNPSCQVLLALCNDQFSRWGVEQAAREAFMFVTASHTLDLREFSGYLPQRNTCAEAFPHERAVVYVFQLCLPRLHGRDLPSGKEFHSAAPGVQVLR</sequence>
<name>A0AAW1Q915_9CHLO</name>
<dbReference type="SMART" id="SM00356">
    <property type="entry name" value="ZnF_C3H1"/>
    <property type="match status" value="2"/>
</dbReference>
<dbReference type="GO" id="GO:0003723">
    <property type="term" value="F:RNA binding"/>
    <property type="evidence" value="ECO:0007669"/>
    <property type="project" value="TreeGrafter"/>
</dbReference>
<evidence type="ECO:0000256" key="7">
    <source>
        <dbReference type="SAM" id="MobiDB-lite"/>
    </source>
</evidence>
<dbReference type="GO" id="GO:0070042">
    <property type="term" value="F:rRNA (uridine-N3-)-methyltransferase activity"/>
    <property type="evidence" value="ECO:0007669"/>
    <property type="project" value="InterPro"/>
</dbReference>
<dbReference type="GO" id="GO:0008270">
    <property type="term" value="F:zinc ion binding"/>
    <property type="evidence" value="ECO:0007669"/>
    <property type="project" value="UniProtKB-KW"/>
</dbReference>
<dbReference type="Pfam" id="PF00271">
    <property type="entry name" value="Helicase_C"/>
    <property type="match status" value="1"/>
</dbReference>
<feature type="compositionally biased region" description="Pro residues" evidence="7">
    <location>
        <begin position="607"/>
        <end position="620"/>
    </location>
</feature>
<dbReference type="PROSITE" id="PS50103">
    <property type="entry name" value="ZF_C3H1"/>
    <property type="match status" value="1"/>
</dbReference>
<keyword evidence="4" id="KW-0547">Nucleotide-binding</keyword>
<dbReference type="GO" id="GO:0004386">
    <property type="term" value="F:helicase activity"/>
    <property type="evidence" value="ECO:0007669"/>
    <property type="project" value="UniProtKB-KW"/>
</dbReference>
<feature type="domain" description="Helicase C-terminal" evidence="10">
    <location>
        <begin position="200"/>
        <end position="367"/>
    </location>
</feature>
<dbReference type="Gene3D" id="3.40.50.300">
    <property type="entry name" value="P-loop containing nucleotide triphosphate hydrolases"/>
    <property type="match status" value="3"/>
</dbReference>
<evidence type="ECO:0000313" key="12">
    <source>
        <dbReference type="Proteomes" id="UP001489004"/>
    </source>
</evidence>
<dbReference type="EMBL" id="JALJOR010000005">
    <property type="protein sequence ID" value="KAK9817283.1"/>
    <property type="molecule type" value="Genomic_DNA"/>
</dbReference>
<organism evidence="11 12">
    <name type="scientific">[Myrmecia] bisecta</name>
    <dbReference type="NCBI Taxonomy" id="41462"/>
    <lineage>
        <taxon>Eukaryota</taxon>
        <taxon>Viridiplantae</taxon>
        <taxon>Chlorophyta</taxon>
        <taxon>core chlorophytes</taxon>
        <taxon>Trebouxiophyceae</taxon>
        <taxon>Trebouxiales</taxon>
        <taxon>Trebouxiaceae</taxon>
        <taxon>Myrmecia</taxon>
    </lineage>
</organism>